<proteinExistence type="predicted"/>
<accession>A0A1Q8E7Q6</accession>
<feature type="transmembrane region" description="Helical" evidence="7">
    <location>
        <begin position="1005"/>
        <end position="1024"/>
    </location>
</feature>
<evidence type="ECO:0000313" key="11">
    <source>
        <dbReference type="Proteomes" id="UP000186890"/>
    </source>
</evidence>
<dbReference type="Pfam" id="PF05738">
    <property type="entry name" value="Cna_B"/>
    <property type="match status" value="5"/>
</dbReference>
<dbReference type="Proteomes" id="UP000186890">
    <property type="component" value="Unassembled WGS sequence"/>
</dbReference>
<keyword evidence="5" id="KW-0572">Peptidoglycan-anchor</keyword>
<feature type="signal peptide" evidence="8">
    <location>
        <begin position="1"/>
        <end position="21"/>
    </location>
</feature>
<dbReference type="GO" id="GO:0007155">
    <property type="term" value="P:cell adhesion"/>
    <property type="evidence" value="ECO:0007669"/>
    <property type="project" value="InterPro"/>
</dbReference>
<dbReference type="InterPro" id="IPR019931">
    <property type="entry name" value="LPXTG_anchor"/>
</dbReference>
<keyword evidence="7" id="KW-0812">Transmembrane</keyword>
<evidence type="ECO:0000313" key="10">
    <source>
        <dbReference type="EMBL" id="OLF47818.1"/>
    </source>
</evidence>
<dbReference type="Gene3D" id="2.60.40.10">
    <property type="entry name" value="Immunoglobulins"/>
    <property type="match status" value="1"/>
</dbReference>
<feature type="domain" description="Gram-positive cocci surface proteins LPxTG" evidence="9">
    <location>
        <begin position="997"/>
        <end position="1029"/>
    </location>
</feature>
<sequence length="1029" mass="112421">MLLAMLLAVLGIGSSPLTAQAEELTNAITDISIWDVGGVEMPKDAAGTTKLVKNANYRFEVGFDLSQYDGKLGDGDTFTFTIPEPITAPNGSFDLVDKELGLAFATATTVSNGTGKGATVTVALKNSEEYFQKKGGSQVQGVKGKFYIPFNVPELLDRHVVDYREDETQGKLSHTISVIEPPVRDFTYLIGNENFTKAGGGISYAPWQSAILDKSGEHRHPWAVRVNTNQSTYESISINDSIPADSSPMQYIPETLEILAGYYDSRTLQIADSPQKLEVGKDYTVEYNSSYTSMIINILNPSTRMAKNGKPAAYRIMYSTTSPEDGTTVVNEASMTGDNQPVAVGRKENSEKLVARVDRPSKVTTGGSIELEVGYRISLYKVDSETNNRLSGATFAITTPTGRTESVTTNEQGVAQSKVYSEDEIKAGTFTIVETKAPLGYVLDNTPIEVKVTASGIVRTIKNTREKLSIPVRKVWEDANNQDGKRPESVTIQLLANGEEVDDKTLTLSAENDWQADFENLNKYDDQGQAIAYTIREVGSLNGYQSRITGNKTDGFTVTNSYSPEMIDVTVQKKWEDSDNQDGKRPNEITVHLLANGEQVDSHTIQAATDGNWTTTFTNKPKYANGQVIRYTVEEVAVKDYTTKIDDFTIVNSYTPKEISYQVTKKWADSGNQDGKRPSSITVQLYKSVAGSEPVAITGKTLTLTAADQTDTDIWVGSFTDLPQFEKGQEISYSVREDDATLAMLAEIGYVAKVDGQVITNSHTPEMIRLTGTKVWDDGNNQDGKRPTNIVVVVKDGQGTEVDRITVTPDEKGQWSFTSKELPKYANGKAISYSVEEIVTAEYSASITADGTHYTITNSYTPQKTSIKGSKVWNDGNNQDGIRPTSITVHLFANGVDTGKTATASEATGWHYSFDDVDQYKDGQLIQYTVTEDAVPGYTTQIDGTLITNSHVPKEDPKKPGEPKEPKDSKDPKTPKEPKADTPSSQAPLPAMTKKVLPKTNSTTSLGLIVVGMTLLAGISFYLMKKKGK</sequence>
<evidence type="ECO:0000256" key="3">
    <source>
        <dbReference type="ARBA" id="ARBA00022525"/>
    </source>
</evidence>
<dbReference type="Pfam" id="PF17802">
    <property type="entry name" value="SpaA"/>
    <property type="match status" value="1"/>
</dbReference>
<dbReference type="CDD" id="cd00222">
    <property type="entry name" value="CollagenBindB"/>
    <property type="match status" value="5"/>
</dbReference>
<dbReference type="EMBL" id="MSJM01000004">
    <property type="protein sequence ID" value="OLF47818.1"/>
    <property type="molecule type" value="Genomic_DNA"/>
</dbReference>
<comment type="subcellular location">
    <subcellularLocation>
        <location evidence="1">Secreted</location>
        <location evidence="1">Cell wall</location>
    </subcellularLocation>
</comment>
<feature type="compositionally biased region" description="Basic and acidic residues" evidence="6">
    <location>
        <begin position="952"/>
        <end position="980"/>
    </location>
</feature>
<dbReference type="Gene3D" id="2.60.40.1280">
    <property type="match status" value="1"/>
</dbReference>
<keyword evidence="7" id="KW-0472">Membrane</keyword>
<feature type="chain" id="PRO_5012367166" description="Gram-positive cocci surface proteins LPxTG domain-containing protein" evidence="8">
    <location>
        <begin position="22"/>
        <end position="1029"/>
    </location>
</feature>
<evidence type="ECO:0000256" key="2">
    <source>
        <dbReference type="ARBA" id="ARBA00022512"/>
    </source>
</evidence>
<gene>
    <name evidence="10" type="ORF">BU202_04955</name>
</gene>
<keyword evidence="4 8" id="KW-0732">Signal</keyword>
<organism evidence="10 11">
    <name type="scientific">Streptococcus cuniculi</name>
    <dbReference type="NCBI Taxonomy" id="1432788"/>
    <lineage>
        <taxon>Bacteria</taxon>
        <taxon>Bacillati</taxon>
        <taxon>Bacillota</taxon>
        <taxon>Bacilli</taxon>
        <taxon>Lactobacillales</taxon>
        <taxon>Streptococcaceae</taxon>
        <taxon>Streptococcus</taxon>
    </lineage>
</organism>
<evidence type="ECO:0000256" key="7">
    <source>
        <dbReference type="SAM" id="Phobius"/>
    </source>
</evidence>
<dbReference type="SUPFAM" id="SSF49478">
    <property type="entry name" value="Cna protein B-type domain"/>
    <property type="match status" value="6"/>
</dbReference>
<evidence type="ECO:0000256" key="8">
    <source>
        <dbReference type="SAM" id="SignalP"/>
    </source>
</evidence>
<dbReference type="SUPFAM" id="SSF49401">
    <property type="entry name" value="Bacterial adhesins"/>
    <property type="match status" value="2"/>
</dbReference>
<dbReference type="Gene3D" id="2.60.40.1140">
    <property type="entry name" value="Collagen-binding surface protein Cna, B-type domain"/>
    <property type="match status" value="5"/>
</dbReference>
<evidence type="ECO:0000256" key="6">
    <source>
        <dbReference type="SAM" id="MobiDB-lite"/>
    </source>
</evidence>
<evidence type="ECO:0000256" key="4">
    <source>
        <dbReference type="ARBA" id="ARBA00022729"/>
    </source>
</evidence>
<keyword evidence="11" id="KW-1185">Reference proteome</keyword>
<dbReference type="InterPro" id="IPR041033">
    <property type="entry name" value="SpaA_PFL_dom_1"/>
</dbReference>
<reference evidence="11" key="1">
    <citation type="submission" date="2016-12" db="EMBL/GenBank/DDBJ databases">
        <authorList>
            <person name="Gulvik C.A."/>
        </authorList>
    </citation>
    <scope>NUCLEOTIDE SEQUENCE [LARGE SCALE GENOMIC DNA]</scope>
    <source>
        <strain evidence="11">NED12-00049-6B</strain>
    </source>
</reference>
<feature type="region of interest" description="Disordered" evidence="6">
    <location>
        <begin position="944"/>
        <end position="998"/>
    </location>
</feature>
<keyword evidence="7" id="KW-1133">Transmembrane helix</keyword>
<protein>
    <recommendedName>
        <fullName evidence="9">Gram-positive cocci surface proteins LPxTG domain-containing protein</fullName>
    </recommendedName>
</protein>
<dbReference type="InterPro" id="IPR013783">
    <property type="entry name" value="Ig-like_fold"/>
</dbReference>
<dbReference type="InterPro" id="IPR008454">
    <property type="entry name" value="Collagen-bd_Cna-like_B-typ_dom"/>
</dbReference>
<dbReference type="InterPro" id="IPR008966">
    <property type="entry name" value="Adhesion_dom_sf"/>
</dbReference>
<dbReference type="AlphaFoldDB" id="A0A1Q8E7Q6"/>
<name>A0A1Q8E7Q6_9STRE</name>
<evidence type="ECO:0000259" key="9">
    <source>
        <dbReference type="PROSITE" id="PS50847"/>
    </source>
</evidence>
<evidence type="ECO:0000256" key="1">
    <source>
        <dbReference type="ARBA" id="ARBA00004191"/>
    </source>
</evidence>
<keyword evidence="2" id="KW-0134">Cell wall</keyword>
<comment type="caution">
    <text evidence="10">The sequence shown here is derived from an EMBL/GenBank/DDBJ whole genome shotgun (WGS) entry which is preliminary data.</text>
</comment>
<evidence type="ECO:0000256" key="5">
    <source>
        <dbReference type="ARBA" id="ARBA00023088"/>
    </source>
</evidence>
<dbReference type="InterPro" id="IPR011252">
    <property type="entry name" value="Fibrogen-bd_dom1"/>
</dbReference>
<dbReference type="PROSITE" id="PS50847">
    <property type="entry name" value="GRAM_POS_ANCHORING"/>
    <property type="match status" value="1"/>
</dbReference>
<keyword evidence="3" id="KW-0964">Secreted</keyword>
<dbReference type="NCBIfam" id="TIGR01167">
    <property type="entry name" value="LPXTG_anchor"/>
    <property type="match status" value="1"/>
</dbReference>